<dbReference type="InterPro" id="IPR025866">
    <property type="entry name" value="PolyA_pol_arg_C_dom"/>
</dbReference>
<dbReference type="Pfam" id="PF01743">
    <property type="entry name" value="PolyA_pol"/>
    <property type="match status" value="1"/>
</dbReference>
<feature type="active site" evidence="7">
    <location>
        <position position="184"/>
    </location>
</feature>
<feature type="domain" description="Polymerase A arginine-rich C-terminal" evidence="11">
    <location>
        <begin position="363"/>
        <end position="481"/>
    </location>
</feature>
<keyword evidence="6 7" id="KW-0804">Transcription</keyword>
<comment type="similarity">
    <text evidence="7 8">Belongs to the tRNA nucleotidyltransferase/poly(A) polymerase family.</text>
</comment>
<evidence type="ECO:0000256" key="3">
    <source>
        <dbReference type="ARBA" id="ARBA00022741"/>
    </source>
</evidence>
<evidence type="ECO:0000259" key="11">
    <source>
        <dbReference type="Pfam" id="PF12626"/>
    </source>
</evidence>
<evidence type="ECO:0000313" key="13">
    <source>
        <dbReference type="EMBL" id="TYK67480.1"/>
    </source>
</evidence>
<dbReference type="Pfam" id="PF12626">
    <property type="entry name" value="PolyA_pol_arg_C"/>
    <property type="match status" value="1"/>
</dbReference>
<feature type="compositionally biased region" description="Basic residues" evidence="9">
    <location>
        <begin position="471"/>
        <end position="483"/>
    </location>
</feature>
<keyword evidence="14" id="KW-1185">Reference proteome</keyword>
<comment type="function">
    <text evidence="7">Adds poly(A) tail to the 3' end of many RNAs, which usually targets these RNAs for decay. Plays a significant role in the global control of gene expression, through influencing the rate of transcript degradation, and in the general RNA quality control.</text>
</comment>
<evidence type="ECO:0000256" key="7">
    <source>
        <dbReference type="HAMAP-Rule" id="MF_00957"/>
    </source>
</evidence>
<dbReference type="HAMAP" id="MF_00957">
    <property type="entry name" value="PolyA_pol"/>
    <property type="match status" value="1"/>
</dbReference>
<dbReference type="EC" id="2.7.7.19" evidence="7"/>
<feature type="active site" evidence="7">
    <location>
        <position position="100"/>
    </location>
</feature>
<dbReference type="NCBIfam" id="TIGR01942">
    <property type="entry name" value="pcnB"/>
    <property type="match status" value="1"/>
</dbReference>
<sequence length="489" mass="56284">MNLCKRVFSKKEKKPIAEIAPKQNANHSVKKSARNKKTVATASFTDPIVLTRDQHPVSRQLLSPNALKVLYRLNKGGFEAYLVGGGVRDILLGLEPKDFDIATNATPDQIKALFRNCRLIGRRFRLAHIVFGREIIEVATFRGHHDAAESNDKSKTTTSKQSEDGMLLRDNIYGTIDEDAERRDFTINALYYSAKDFKVYDFANGVQDVNDRVIRLIGDPQTRYREDPVRMLRAIRFATKLDMQISAETKAPIKELSSLMANIPAARLFEEFLKMFISGKAIANFEQLRSYDLFGYFFPAVDQALNNETKEQSFLLEFITLAMENTDKRINNNQRVTPAFLFAAMLWYPLQKHIQQIKVTTQLTPQDVFFAALNEIMPEQQRSIAIPKRFQSVIKDIWILQEKLVRREGKKAFKCLEHPKFRAGYDFLLLRAQIENTPELHELAQWWTNFQDVSNEARLQMIRGVKLPQGSKRRSPKKRRKPAAKPTQS</sequence>
<dbReference type="PANTHER" id="PTHR43051:SF1">
    <property type="entry name" value="POLYNUCLEOTIDE ADENYLYLTRANSFERASE FAMILY PROTEIN"/>
    <property type="match status" value="1"/>
</dbReference>
<dbReference type="PANTHER" id="PTHR43051">
    <property type="entry name" value="POLYNUCLEOTIDE ADENYLYLTRANSFERASE FAMILY PROTEIN"/>
    <property type="match status" value="1"/>
</dbReference>
<keyword evidence="13" id="KW-0548">Nucleotidyltransferase</keyword>
<dbReference type="SUPFAM" id="SSF81301">
    <property type="entry name" value="Nucleotidyltransferase"/>
    <property type="match status" value="1"/>
</dbReference>
<dbReference type="SUPFAM" id="SSF81891">
    <property type="entry name" value="Poly A polymerase C-terminal region-like"/>
    <property type="match status" value="1"/>
</dbReference>
<dbReference type="InterPro" id="IPR052191">
    <property type="entry name" value="tRNA_ntf/polyA_polymerase_I"/>
</dbReference>
<comment type="catalytic activity">
    <reaction evidence="7">
        <text>RNA(n) + ATP = RNA(n)-3'-adenine ribonucleotide + diphosphate</text>
        <dbReference type="Rhea" id="RHEA:11332"/>
        <dbReference type="Rhea" id="RHEA-COMP:14527"/>
        <dbReference type="Rhea" id="RHEA-COMP:17347"/>
        <dbReference type="ChEBI" id="CHEBI:30616"/>
        <dbReference type="ChEBI" id="CHEBI:33019"/>
        <dbReference type="ChEBI" id="CHEBI:140395"/>
        <dbReference type="ChEBI" id="CHEBI:173115"/>
        <dbReference type="EC" id="2.7.7.19"/>
    </reaction>
</comment>
<evidence type="ECO:0000256" key="4">
    <source>
        <dbReference type="ARBA" id="ARBA00022840"/>
    </source>
</evidence>
<name>A0ABY3N1Y8_9GAMM</name>
<comment type="caution">
    <text evidence="13">The sequence shown here is derived from an EMBL/GenBank/DDBJ whole genome shotgun (WGS) entry which is preliminary data.</text>
</comment>
<evidence type="ECO:0000256" key="5">
    <source>
        <dbReference type="ARBA" id="ARBA00022884"/>
    </source>
</evidence>
<feature type="domain" description="Poly A polymerase head" evidence="10">
    <location>
        <begin position="80"/>
        <end position="215"/>
    </location>
</feature>
<evidence type="ECO:0000256" key="2">
    <source>
        <dbReference type="ARBA" id="ARBA00022679"/>
    </source>
</evidence>
<keyword evidence="1 7" id="KW-0507">mRNA processing</keyword>
<accession>A0ABY3N1Y8</accession>
<dbReference type="Pfam" id="PF12627">
    <property type="entry name" value="PolyA_pol_RNAbd"/>
    <property type="match status" value="1"/>
</dbReference>
<dbReference type="InterPro" id="IPR010206">
    <property type="entry name" value="PolA_pol_I"/>
</dbReference>
<dbReference type="InterPro" id="IPR002646">
    <property type="entry name" value="PolA_pol_head_dom"/>
</dbReference>
<dbReference type="InterPro" id="IPR043519">
    <property type="entry name" value="NT_sf"/>
</dbReference>
<reference evidence="13 14" key="1">
    <citation type="submission" date="2019-08" db="EMBL/GenBank/DDBJ databases">
        <title>Microbe sample from Colwellia echini.</title>
        <authorList>
            <person name="Christiansen L."/>
            <person name="Pathiraja D."/>
            <person name="Schultz-Johansen M."/>
            <person name="Choi I.-G."/>
            <person name="Stougaard P."/>
        </authorList>
    </citation>
    <scope>NUCLEOTIDE SEQUENCE [LARGE SCALE GENOMIC DNA]</scope>
    <source>
        <strain evidence="13 14">A3</strain>
    </source>
</reference>
<dbReference type="Gene3D" id="1.10.3090.10">
    <property type="entry name" value="cca-adding enzyme, domain 2"/>
    <property type="match status" value="1"/>
</dbReference>
<dbReference type="EMBL" id="PJAI02000001">
    <property type="protein sequence ID" value="TYK67480.1"/>
    <property type="molecule type" value="Genomic_DNA"/>
</dbReference>
<keyword evidence="5 7" id="KW-0694">RNA-binding</keyword>
<evidence type="ECO:0000256" key="1">
    <source>
        <dbReference type="ARBA" id="ARBA00022664"/>
    </source>
</evidence>
<gene>
    <name evidence="7 13" type="primary">pcnB</name>
    <name evidence="13" type="ORF">CWS31_002140</name>
</gene>
<dbReference type="CDD" id="cd05398">
    <property type="entry name" value="NT_ClassII-CCAase"/>
    <property type="match status" value="1"/>
</dbReference>
<proteinExistence type="inferred from homology"/>
<evidence type="ECO:0000259" key="12">
    <source>
        <dbReference type="Pfam" id="PF12627"/>
    </source>
</evidence>
<keyword evidence="4 7" id="KW-0067">ATP-binding</keyword>
<dbReference type="Proteomes" id="UP000815846">
    <property type="component" value="Unassembled WGS sequence"/>
</dbReference>
<dbReference type="GO" id="GO:1990817">
    <property type="term" value="F:poly(A) RNA polymerase activity"/>
    <property type="evidence" value="ECO:0007669"/>
    <property type="project" value="UniProtKB-EC"/>
</dbReference>
<evidence type="ECO:0000256" key="6">
    <source>
        <dbReference type="ARBA" id="ARBA00023163"/>
    </source>
</evidence>
<organism evidence="13 14">
    <name type="scientific">Colwellia echini</name>
    <dbReference type="NCBI Taxonomy" id="1982103"/>
    <lineage>
        <taxon>Bacteria</taxon>
        <taxon>Pseudomonadati</taxon>
        <taxon>Pseudomonadota</taxon>
        <taxon>Gammaproteobacteria</taxon>
        <taxon>Alteromonadales</taxon>
        <taxon>Colwelliaceae</taxon>
        <taxon>Colwellia</taxon>
    </lineage>
</organism>
<evidence type="ECO:0000259" key="10">
    <source>
        <dbReference type="Pfam" id="PF01743"/>
    </source>
</evidence>
<dbReference type="InterPro" id="IPR032828">
    <property type="entry name" value="PolyA_RNA-bd"/>
</dbReference>
<feature type="region of interest" description="Disordered" evidence="9">
    <location>
        <begin position="465"/>
        <end position="489"/>
    </location>
</feature>
<evidence type="ECO:0000313" key="14">
    <source>
        <dbReference type="Proteomes" id="UP000815846"/>
    </source>
</evidence>
<feature type="domain" description="tRNA nucleotidyltransferase/poly(A) polymerase RNA and SrmB- binding" evidence="12">
    <location>
        <begin position="242"/>
        <end position="304"/>
    </location>
</feature>
<evidence type="ECO:0000256" key="8">
    <source>
        <dbReference type="RuleBase" id="RU003953"/>
    </source>
</evidence>
<keyword evidence="2 7" id="KW-0808">Transferase</keyword>
<protein>
    <recommendedName>
        <fullName evidence="7">Poly(A) polymerase I</fullName>
        <shortName evidence="7">PAP I</shortName>
        <ecNumber evidence="7">2.7.7.19</ecNumber>
    </recommendedName>
</protein>
<evidence type="ECO:0000256" key="9">
    <source>
        <dbReference type="SAM" id="MobiDB-lite"/>
    </source>
</evidence>
<feature type="active site" evidence="7">
    <location>
        <position position="98"/>
    </location>
</feature>
<dbReference type="Gene3D" id="3.30.460.10">
    <property type="entry name" value="Beta Polymerase, domain 2"/>
    <property type="match status" value="1"/>
</dbReference>
<keyword evidence="3 7" id="KW-0547">Nucleotide-binding</keyword>